<dbReference type="GO" id="GO:0003824">
    <property type="term" value="F:catalytic activity"/>
    <property type="evidence" value="ECO:0007669"/>
    <property type="project" value="UniProtKB-ARBA"/>
</dbReference>
<reference evidence="4 5" key="1">
    <citation type="submission" date="2016-11" db="EMBL/GenBank/DDBJ databases">
        <authorList>
            <person name="Jaros S."/>
            <person name="Januszkiewicz K."/>
            <person name="Wedrychowicz H."/>
        </authorList>
    </citation>
    <scope>NUCLEOTIDE SEQUENCE [LARGE SCALE GENOMIC DNA]</scope>
    <source>
        <strain evidence="4 5">DSM 12906</strain>
    </source>
</reference>
<protein>
    <submittedName>
        <fullName evidence="4">Pimeloyl-ACP methyl ester carboxylesterase</fullName>
    </submittedName>
</protein>
<sequence>MPSRAVGVNATRPSPTFPARATGGRGARLLRVTRSVLLSVVALVAVSTLSNAALGAFEKANTDPYGDRVRITGGQVNVSVSGDGERTVVLLGGYGTPSPVLDFAPLVDELDDTYTVVVVERFGYGYSDLEVTERTVENVSVELHDTLATLHVTDCVLVAHSMAAIYALDYVNRFPREVSALVTLDGTVPEAFTVAPPIGMGQRLMSVTGWVRWMTMLDPTLTAPSAPAGVYSDRALERIRLMTIWNYANPAITDEGTQSAANLSAVAGLTYPPDLPVLAFVSHQLVDAHPRWRPAHQQQLDSVRRGELVVLDGGHYLHWTHSQHITESLTAFLG</sequence>
<dbReference type="STRING" id="1123357.SAMN02745244_00023"/>
<dbReference type="SUPFAM" id="SSF53474">
    <property type="entry name" value="alpha/beta-Hydrolases"/>
    <property type="match status" value="1"/>
</dbReference>
<dbReference type="AlphaFoldDB" id="A0A1M5ZZU7"/>
<keyword evidence="5" id="KW-1185">Reference proteome</keyword>
<evidence type="ECO:0000256" key="2">
    <source>
        <dbReference type="SAM" id="Phobius"/>
    </source>
</evidence>
<dbReference type="Gene3D" id="3.40.50.1820">
    <property type="entry name" value="alpha/beta hydrolase"/>
    <property type="match status" value="1"/>
</dbReference>
<evidence type="ECO:0000256" key="1">
    <source>
        <dbReference type="SAM" id="MobiDB-lite"/>
    </source>
</evidence>
<evidence type="ECO:0000259" key="3">
    <source>
        <dbReference type="Pfam" id="PF12697"/>
    </source>
</evidence>
<dbReference type="Proteomes" id="UP000184512">
    <property type="component" value="Unassembled WGS sequence"/>
</dbReference>
<dbReference type="EMBL" id="FQZG01000003">
    <property type="protein sequence ID" value="SHI29745.1"/>
    <property type="molecule type" value="Genomic_DNA"/>
</dbReference>
<gene>
    <name evidence="4" type="ORF">SAMN02745244_00023</name>
</gene>
<feature type="region of interest" description="Disordered" evidence="1">
    <location>
        <begin position="1"/>
        <end position="22"/>
    </location>
</feature>
<dbReference type="Pfam" id="PF12697">
    <property type="entry name" value="Abhydrolase_6"/>
    <property type="match status" value="1"/>
</dbReference>
<dbReference type="PANTHER" id="PTHR43798:SF33">
    <property type="entry name" value="HYDROLASE, PUTATIVE (AFU_ORTHOLOGUE AFUA_2G14860)-RELATED"/>
    <property type="match status" value="1"/>
</dbReference>
<accession>A0A1M5ZZU7</accession>
<keyword evidence="2" id="KW-0812">Transmembrane</keyword>
<dbReference type="InterPro" id="IPR000073">
    <property type="entry name" value="AB_hydrolase_1"/>
</dbReference>
<feature type="domain" description="AB hydrolase-1" evidence="3">
    <location>
        <begin position="88"/>
        <end position="320"/>
    </location>
</feature>
<dbReference type="PANTHER" id="PTHR43798">
    <property type="entry name" value="MONOACYLGLYCEROL LIPASE"/>
    <property type="match status" value="1"/>
</dbReference>
<name>A0A1M5ZZU7_9ACTN</name>
<dbReference type="GO" id="GO:0016020">
    <property type="term" value="C:membrane"/>
    <property type="evidence" value="ECO:0007669"/>
    <property type="project" value="TreeGrafter"/>
</dbReference>
<feature type="transmembrane region" description="Helical" evidence="2">
    <location>
        <begin position="35"/>
        <end position="57"/>
    </location>
</feature>
<keyword evidence="2" id="KW-1133">Transmembrane helix</keyword>
<evidence type="ECO:0000313" key="4">
    <source>
        <dbReference type="EMBL" id="SHI29745.1"/>
    </source>
</evidence>
<proteinExistence type="predicted"/>
<organism evidence="4 5">
    <name type="scientific">Tessaracoccus bendigoensis DSM 12906</name>
    <dbReference type="NCBI Taxonomy" id="1123357"/>
    <lineage>
        <taxon>Bacteria</taxon>
        <taxon>Bacillati</taxon>
        <taxon>Actinomycetota</taxon>
        <taxon>Actinomycetes</taxon>
        <taxon>Propionibacteriales</taxon>
        <taxon>Propionibacteriaceae</taxon>
        <taxon>Tessaracoccus</taxon>
    </lineage>
</organism>
<keyword evidence="2" id="KW-0472">Membrane</keyword>
<evidence type="ECO:0000313" key="5">
    <source>
        <dbReference type="Proteomes" id="UP000184512"/>
    </source>
</evidence>
<dbReference type="InterPro" id="IPR029058">
    <property type="entry name" value="AB_hydrolase_fold"/>
</dbReference>
<dbReference type="InterPro" id="IPR050266">
    <property type="entry name" value="AB_hydrolase_sf"/>
</dbReference>